<sequence>MLKSLLASCLGASVLMTSVCASAEISIIPEPQHIEAGQGSYQLDANTGIDAPDEARAREIVSFLRDAVRDQTGIRLSESKHAHGIVLAIDPTVKGDEAYRLSVTSRGVIIQASTDKGLFWGVQTLRQLLPPEHGELAAIPAVQIKDAPAFAYRGFMLDVGRHFYPVSFIKKQLDLLSYYKINTFHWHLTEDQGWRLQINRYPKLTEIGAWRTEADGSRYGGYYTQREAREIVNYARARNITVIPEIEMPGHSVAALASYPEYSCTQQPLTVPTTWGVFKDIDCVGNPNTFIFLQHVLDEVMTLFPSQYVHIGGDETPKDRWKSCDSCQALIHEQGLKDEEGLQSYFIKHMQSYLAGKNKTLIGWDEILEGGADKNAIIEIWRGDDEARKALVNGNRIIVAGPFYLDAPLDVLTVKGIYLTNIAGRTSASTQGDDSIFAEHRAQILGGEAPLWSERANPYNAESKIYPRLIAFAENLWTDNHDDAAYADFEQRLQAHYRWLDAQKVAYGPEDKLVVGYSVTFDDQHDAWQLHAKRGFDDLENHYTTDGSDPTAQSPSFDDVVSIQHAGTVKVSPFRKGLRYDNATSFTLVDNLASGGSITFAQPAAPEYAPGGVLIDGVIGGNDFHDGRWVGWHDADLEATIDLQKDVAFHTIDVGFLFEPNSRVLLPEQVTYEASSDGQHWTSLYSNTLNIDLASPARKLSLRFHSEQPVTARYIRIKATQRKSLPASFPDGAKDIWLFADEVLVQ</sequence>
<evidence type="ECO:0000256" key="4">
    <source>
        <dbReference type="ARBA" id="ARBA00022801"/>
    </source>
</evidence>
<dbReference type="PRINTS" id="PR00738">
    <property type="entry name" value="GLHYDRLASE20"/>
</dbReference>
<evidence type="ECO:0000256" key="2">
    <source>
        <dbReference type="ARBA" id="ARBA00006285"/>
    </source>
</evidence>
<dbReference type="InterPro" id="IPR025705">
    <property type="entry name" value="Beta_hexosaminidase_sua/sub"/>
</dbReference>
<dbReference type="PANTHER" id="PTHR22600:SF57">
    <property type="entry name" value="BETA-N-ACETYLHEXOSAMINIDASE"/>
    <property type="match status" value="1"/>
</dbReference>
<accession>A0ABW8IDS8</accession>
<reference evidence="12 13" key="1">
    <citation type="submission" date="2020-10" db="EMBL/GenBank/DDBJ databases">
        <title>Phylogeny of dyella-like bacteria.</title>
        <authorList>
            <person name="Fu J."/>
        </authorList>
    </citation>
    <scope>NUCLEOTIDE SEQUENCE [LARGE SCALE GENOMIC DNA]</scope>
    <source>
        <strain evidence="12 13">DHG40</strain>
    </source>
</reference>
<dbReference type="Gene3D" id="3.30.379.10">
    <property type="entry name" value="Chitobiase/beta-hexosaminidase domain 2-like"/>
    <property type="match status" value="1"/>
</dbReference>
<dbReference type="SUPFAM" id="SSF49785">
    <property type="entry name" value="Galactose-binding domain-like"/>
    <property type="match status" value="1"/>
</dbReference>
<keyword evidence="5" id="KW-0326">Glycosidase</keyword>
<dbReference type="InterPro" id="IPR008979">
    <property type="entry name" value="Galactose-bd-like_sf"/>
</dbReference>
<proteinExistence type="inferred from homology"/>
<dbReference type="SUPFAM" id="SSF55545">
    <property type="entry name" value="beta-N-acetylhexosaminidase-like domain"/>
    <property type="match status" value="1"/>
</dbReference>
<dbReference type="PANTHER" id="PTHR22600">
    <property type="entry name" value="BETA-HEXOSAMINIDASE"/>
    <property type="match status" value="1"/>
</dbReference>
<evidence type="ECO:0000256" key="8">
    <source>
        <dbReference type="SAM" id="SignalP"/>
    </source>
</evidence>
<evidence type="ECO:0000313" key="12">
    <source>
        <dbReference type="EMBL" id="MFK2853302.1"/>
    </source>
</evidence>
<dbReference type="CDD" id="cd06563">
    <property type="entry name" value="GH20_chitobiase-like"/>
    <property type="match status" value="1"/>
</dbReference>
<evidence type="ECO:0000256" key="5">
    <source>
        <dbReference type="ARBA" id="ARBA00023295"/>
    </source>
</evidence>
<evidence type="ECO:0000259" key="11">
    <source>
        <dbReference type="Pfam" id="PF02838"/>
    </source>
</evidence>
<evidence type="ECO:0000259" key="9">
    <source>
        <dbReference type="Pfam" id="PF00728"/>
    </source>
</evidence>
<comment type="catalytic activity">
    <reaction evidence="1">
        <text>Hydrolysis of terminal non-reducing N-acetyl-D-hexosamine residues in N-acetyl-beta-D-hexosaminides.</text>
        <dbReference type="EC" id="3.2.1.52"/>
    </reaction>
</comment>
<evidence type="ECO:0000256" key="3">
    <source>
        <dbReference type="ARBA" id="ARBA00012663"/>
    </source>
</evidence>
<evidence type="ECO:0000256" key="1">
    <source>
        <dbReference type="ARBA" id="ARBA00001231"/>
    </source>
</evidence>
<dbReference type="Pfam" id="PF00728">
    <property type="entry name" value="Glyco_hydro_20"/>
    <property type="match status" value="1"/>
</dbReference>
<comment type="caution">
    <text evidence="12">The sequence shown here is derived from an EMBL/GenBank/DDBJ whole genome shotgun (WGS) entry which is preliminary data.</text>
</comment>
<dbReference type="InterPro" id="IPR029018">
    <property type="entry name" value="Hex-like_dom2"/>
</dbReference>
<evidence type="ECO:0000256" key="6">
    <source>
        <dbReference type="ARBA" id="ARBA00030512"/>
    </source>
</evidence>
<keyword evidence="4" id="KW-0378">Hydrolase</keyword>
<dbReference type="InterPro" id="IPR015882">
    <property type="entry name" value="HEX_bac_N"/>
</dbReference>
<keyword evidence="8" id="KW-0732">Signal</keyword>
<dbReference type="Pfam" id="PF02838">
    <property type="entry name" value="Glyco_hydro_20b"/>
    <property type="match status" value="1"/>
</dbReference>
<feature type="signal peptide" evidence="8">
    <location>
        <begin position="1"/>
        <end position="23"/>
    </location>
</feature>
<dbReference type="EC" id="3.2.1.52" evidence="3"/>
<dbReference type="InterPro" id="IPR015883">
    <property type="entry name" value="Glyco_hydro_20_cat"/>
</dbReference>
<dbReference type="Pfam" id="PF13287">
    <property type="entry name" value="Fn3_assoc"/>
    <property type="match status" value="1"/>
</dbReference>
<feature type="chain" id="PRO_5046756197" description="beta-N-acetylhexosaminidase" evidence="8">
    <location>
        <begin position="24"/>
        <end position="746"/>
    </location>
</feature>
<dbReference type="Gene3D" id="2.60.120.260">
    <property type="entry name" value="Galactose-binding domain-like"/>
    <property type="match status" value="1"/>
</dbReference>
<evidence type="ECO:0000259" key="10">
    <source>
        <dbReference type="Pfam" id="PF00754"/>
    </source>
</evidence>
<feature type="domain" description="Beta-hexosaminidase bacterial type N-terminal" evidence="11">
    <location>
        <begin position="25"/>
        <end position="147"/>
    </location>
</feature>
<dbReference type="Proteomes" id="UP001620409">
    <property type="component" value="Unassembled WGS sequence"/>
</dbReference>
<dbReference type="EMBL" id="JADIKI010000021">
    <property type="protein sequence ID" value="MFK2853302.1"/>
    <property type="molecule type" value="Genomic_DNA"/>
</dbReference>
<dbReference type="Pfam" id="PF00754">
    <property type="entry name" value="F5_F8_type_C"/>
    <property type="match status" value="1"/>
</dbReference>
<dbReference type="RefSeq" id="WP_380016407.1">
    <property type="nucleotide sequence ID" value="NZ_JADIKI010000021.1"/>
</dbReference>
<keyword evidence="13" id="KW-1185">Reference proteome</keyword>
<evidence type="ECO:0000256" key="7">
    <source>
        <dbReference type="ARBA" id="ARBA00033000"/>
    </source>
</evidence>
<comment type="similarity">
    <text evidence="2">Belongs to the glycosyl hydrolase 20 family.</text>
</comment>
<dbReference type="InterPro" id="IPR026876">
    <property type="entry name" value="Fn3_assoc_repeat"/>
</dbReference>
<organism evidence="12 13">
    <name type="scientific">Dyella humi</name>
    <dbReference type="NCBI Taxonomy" id="1770547"/>
    <lineage>
        <taxon>Bacteria</taxon>
        <taxon>Pseudomonadati</taxon>
        <taxon>Pseudomonadota</taxon>
        <taxon>Gammaproteobacteria</taxon>
        <taxon>Lysobacterales</taxon>
        <taxon>Rhodanobacteraceae</taxon>
        <taxon>Dyella</taxon>
    </lineage>
</organism>
<dbReference type="SUPFAM" id="SSF51445">
    <property type="entry name" value="(Trans)glycosidases"/>
    <property type="match status" value="1"/>
</dbReference>
<name>A0ABW8IDS8_9GAMM</name>
<dbReference type="Gene3D" id="3.20.20.80">
    <property type="entry name" value="Glycosidases"/>
    <property type="match status" value="1"/>
</dbReference>
<feature type="domain" description="F5/8 type C" evidence="10">
    <location>
        <begin position="607"/>
        <end position="722"/>
    </location>
</feature>
<gene>
    <name evidence="12" type="ORF">ISP18_01660</name>
</gene>
<feature type="domain" description="Glycoside hydrolase family 20 catalytic" evidence="9">
    <location>
        <begin position="150"/>
        <end position="479"/>
    </location>
</feature>
<protein>
    <recommendedName>
        <fullName evidence="3">beta-N-acetylhexosaminidase</fullName>
        <ecNumber evidence="3">3.2.1.52</ecNumber>
    </recommendedName>
    <alternativeName>
        <fullName evidence="6">Beta-N-acetylhexosaminidase</fullName>
    </alternativeName>
    <alternativeName>
        <fullName evidence="7">N-acetyl-beta-glucosaminidase</fullName>
    </alternativeName>
</protein>
<evidence type="ECO:0000313" key="13">
    <source>
        <dbReference type="Proteomes" id="UP001620409"/>
    </source>
</evidence>
<dbReference type="InterPro" id="IPR000421">
    <property type="entry name" value="FA58C"/>
</dbReference>
<dbReference type="InterPro" id="IPR017853">
    <property type="entry name" value="GH"/>
</dbReference>